<keyword evidence="4 6" id="KW-0805">Transcription regulation</keyword>
<evidence type="ECO:0000313" key="9">
    <source>
        <dbReference type="Proteomes" id="UP001157733"/>
    </source>
</evidence>
<dbReference type="Pfam" id="PF01029">
    <property type="entry name" value="NusB"/>
    <property type="match status" value="1"/>
</dbReference>
<accession>A0ABM9HCY3</accession>
<dbReference type="EMBL" id="OX336137">
    <property type="protein sequence ID" value="CAI2718005.1"/>
    <property type="molecule type" value="Genomic_DNA"/>
</dbReference>
<evidence type="ECO:0000259" key="7">
    <source>
        <dbReference type="Pfam" id="PF01029"/>
    </source>
</evidence>
<sequence>MGKRRYSRELVIKFLYLVDMNEGSVSEQLDQFWERNDCQPDIKVYVEDLLNTIFKNKEAIDTLLEKYSDNWTLSRMAVIDRNLLRLATCEIMYAAATVPPKVAIDEAVEIAKKYGSEDSPNFINGILDRVLKERKAVAESTSES</sequence>
<proteinExistence type="inferred from homology"/>
<evidence type="ECO:0000256" key="3">
    <source>
        <dbReference type="ARBA" id="ARBA00022884"/>
    </source>
</evidence>
<dbReference type="Proteomes" id="UP001157733">
    <property type="component" value="Chromosome"/>
</dbReference>
<evidence type="ECO:0000256" key="1">
    <source>
        <dbReference type="ARBA" id="ARBA00005952"/>
    </source>
</evidence>
<evidence type="ECO:0000256" key="6">
    <source>
        <dbReference type="HAMAP-Rule" id="MF_00073"/>
    </source>
</evidence>
<dbReference type="PANTHER" id="PTHR11078:SF3">
    <property type="entry name" value="ANTITERMINATION NUSB DOMAIN-CONTAINING PROTEIN"/>
    <property type="match status" value="1"/>
</dbReference>
<dbReference type="RefSeq" id="WP_282010916.1">
    <property type="nucleotide sequence ID" value="NZ_OX336137.1"/>
</dbReference>
<feature type="domain" description="NusB/RsmB/TIM44" evidence="7">
    <location>
        <begin position="7"/>
        <end position="132"/>
    </location>
</feature>
<dbReference type="SUPFAM" id="SSF48013">
    <property type="entry name" value="NusB-like"/>
    <property type="match status" value="1"/>
</dbReference>
<dbReference type="NCBIfam" id="TIGR01951">
    <property type="entry name" value="nusB"/>
    <property type="match status" value="1"/>
</dbReference>
<comment type="similarity">
    <text evidence="1 6">Belongs to the NusB family.</text>
</comment>
<dbReference type="HAMAP" id="MF_00073">
    <property type="entry name" value="NusB"/>
    <property type="match status" value="1"/>
</dbReference>
<dbReference type="Gene3D" id="1.10.940.10">
    <property type="entry name" value="NusB-like"/>
    <property type="match status" value="1"/>
</dbReference>
<organism evidence="8 9">
    <name type="scientific">Nitrospina watsonii</name>
    <dbReference type="NCBI Taxonomy" id="1323948"/>
    <lineage>
        <taxon>Bacteria</taxon>
        <taxon>Pseudomonadati</taxon>
        <taxon>Nitrospinota/Tectimicrobiota group</taxon>
        <taxon>Nitrospinota</taxon>
        <taxon>Nitrospinia</taxon>
        <taxon>Nitrospinales</taxon>
        <taxon>Nitrospinaceae</taxon>
        <taxon>Nitrospina</taxon>
    </lineage>
</organism>
<dbReference type="InterPro" id="IPR035926">
    <property type="entry name" value="NusB-like_sf"/>
</dbReference>
<reference evidence="8 9" key="1">
    <citation type="submission" date="2022-09" db="EMBL/GenBank/DDBJ databases">
        <authorList>
            <person name="Kop L."/>
        </authorList>
    </citation>
    <scope>NUCLEOTIDE SEQUENCE [LARGE SCALE GENOMIC DNA]</scope>
    <source>
        <strain evidence="8 9">347</strain>
    </source>
</reference>
<evidence type="ECO:0000256" key="5">
    <source>
        <dbReference type="ARBA" id="ARBA00023163"/>
    </source>
</evidence>
<dbReference type="InterPro" id="IPR011605">
    <property type="entry name" value="NusB_fam"/>
</dbReference>
<keyword evidence="9" id="KW-1185">Reference proteome</keyword>
<evidence type="ECO:0000313" key="8">
    <source>
        <dbReference type="EMBL" id="CAI2718005.1"/>
    </source>
</evidence>
<evidence type="ECO:0000256" key="2">
    <source>
        <dbReference type="ARBA" id="ARBA00022814"/>
    </source>
</evidence>
<gene>
    <name evidence="6 8" type="primary">nusB</name>
    <name evidence="8" type="ORF">NSPWAT_1146</name>
</gene>
<keyword evidence="5 6" id="KW-0804">Transcription</keyword>
<protein>
    <recommendedName>
        <fullName evidence="6">Transcription antitermination protein NusB</fullName>
    </recommendedName>
    <alternativeName>
        <fullName evidence="6">Antitermination factor NusB</fullName>
    </alternativeName>
</protein>
<keyword evidence="2 6" id="KW-0889">Transcription antitermination</keyword>
<dbReference type="InterPro" id="IPR006027">
    <property type="entry name" value="NusB_RsmB_TIM44"/>
</dbReference>
<evidence type="ECO:0000256" key="4">
    <source>
        <dbReference type="ARBA" id="ARBA00023015"/>
    </source>
</evidence>
<keyword evidence="3 6" id="KW-0694">RNA-binding</keyword>
<name>A0ABM9HCY3_9BACT</name>
<dbReference type="PANTHER" id="PTHR11078">
    <property type="entry name" value="N UTILIZATION SUBSTANCE PROTEIN B-RELATED"/>
    <property type="match status" value="1"/>
</dbReference>
<comment type="function">
    <text evidence="6">Involved in transcription antitermination. Required for transcription of ribosomal RNA (rRNA) genes. Binds specifically to the boxA antiterminator sequence of the ribosomal RNA (rrn) operons.</text>
</comment>